<protein>
    <submittedName>
        <fullName evidence="2">GNAT family acetyltransferase</fullName>
    </submittedName>
</protein>
<organism evidence="2 3">
    <name type="scientific">Roseateles violae</name>
    <dbReference type="NCBI Taxonomy" id="3058042"/>
    <lineage>
        <taxon>Bacteria</taxon>
        <taxon>Pseudomonadati</taxon>
        <taxon>Pseudomonadota</taxon>
        <taxon>Betaproteobacteria</taxon>
        <taxon>Burkholderiales</taxon>
        <taxon>Sphaerotilaceae</taxon>
        <taxon>Roseateles</taxon>
    </lineage>
</organism>
<evidence type="ECO:0000259" key="1">
    <source>
        <dbReference type="PROSITE" id="PS51186"/>
    </source>
</evidence>
<keyword evidence="3" id="KW-1185">Reference proteome</keyword>
<dbReference type="InterPro" id="IPR000182">
    <property type="entry name" value="GNAT_dom"/>
</dbReference>
<proteinExistence type="predicted"/>
<dbReference type="EMBL" id="JAUHHC010000006">
    <property type="protein sequence ID" value="MDN3922822.1"/>
    <property type="molecule type" value="Genomic_DNA"/>
</dbReference>
<dbReference type="InterPro" id="IPR016181">
    <property type="entry name" value="Acyl_CoA_acyltransferase"/>
</dbReference>
<dbReference type="SUPFAM" id="SSF55729">
    <property type="entry name" value="Acyl-CoA N-acyltransferases (Nat)"/>
    <property type="match status" value="1"/>
</dbReference>
<comment type="caution">
    <text evidence="2">The sequence shown here is derived from an EMBL/GenBank/DDBJ whole genome shotgun (WGS) entry which is preliminary data.</text>
</comment>
<dbReference type="Proteomes" id="UP001228044">
    <property type="component" value="Unassembled WGS sequence"/>
</dbReference>
<reference evidence="2 3" key="1">
    <citation type="submission" date="2023-06" db="EMBL/GenBank/DDBJ databases">
        <title>Pelomonas sp. PFR6 16S ribosomal RNA gene Genome sequencing and assembly.</title>
        <authorList>
            <person name="Woo H."/>
        </authorList>
    </citation>
    <scope>NUCLEOTIDE SEQUENCE [LARGE SCALE GENOMIC DNA]</scope>
    <source>
        <strain evidence="2 3">PFR6</strain>
    </source>
</reference>
<dbReference type="Gene3D" id="3.40.630.30">
    <property type="match status" value="1"/>
</dbReference>
<sequence>MDSGLFSIEGGAVTARALAAADVPALQRFFEANPDYFVLTGGAPPGANEAQSEMDDLPPAGMSYTGRWVIGFADAGGGLQAMASLLSDFLAPRVWHLGLFIAATSLHGSGRPQAFYDALERWMNGQGAQWLRLGVVIGNARAERFWHRQGFVQTRERGPLTIGQRQQMLRVMVKPLAGGTPAQYLTLVARDRPGEA</sequence>
<dbReference type="Pfam" id="PF00583">
    <property type="entry name" value="Acetyltransf_1"/>
    <property type="match status" value="1"/>
</dbReference>
<dbReference type="PROSITE" id="PS51186">
    <property type="entry name" value="GNAT"/>
    <property type="match status" value="1"/>
</dbReference>
<dbReference type="RefSeq" id="WP_290361136.1">
    <property type="nucleotide sequence ID" value="NZ_JAUHHC010000006.1"/>
</dbReference>
<name>A0ABT8DZ06_9BURK</name>
<evidence type="ECO:0000313" key="2">
    <source>
        <dbReference type="EMBL" id="MDN3922822.1"/>
    </source>
</evidence>
<evidence type="ECO:0000313" key="3">
    <source>
        <dbReference type="Proteomes" id="UP001228044"/>
    </source>
</evidence>
<gene>
    <name evidence="2" type="ORF">QWJ38_21230</name>
</gene>
<feature type="domain" description="N-acetyltransferase" evidence="1">
    <location>
        <begin position="13"/>
        <end position="177"/>
    </location>
</feature>
<accession>A0ABT8DZ06</accession>